<dbReference type="OrthoDB" id="9814092at2"/>
<dbReference type="SMART" id="SM00155">
    <property type="entry name" value="PLDc"/>
    <property type="match status" value="2"/>
</dbReference>
<dbReference type="GO" id="GO:0030572">
    <property type="term" value="F:phosphatidyltransferase activity"/>
    <property type="evidence" value="ECO:0007669"/>
    <property type="project" value="UniProtKB-ARBA"/>
</dbReference>
<dbReference type="CDD" id="cd09113">
    <property type="entry name" value="PLDc_ymdC_like_2"/>
    <property type="match status" value="1"/>
</dbReference>
<dbReference type="EMBL" id="JABCKY010000003">
    <property type="protein sequence ID" value="NMT64316.1"/>
    <property type="molecule type" value="Genomic_DNA"/>
</dbReference>
<feature type="domain" description="PLD phosphodiesterase" evidence="1">
    <location>
        <begin position="417"/>
        <end position="444"/>
    </location>
</feature>
<dbReference type="GO" id="GO:0032049">
    <property type="term" value="P:cardiolipin biosynthetic process"/>
    <property type="evidence" value="ECO:0007669"/>
    <property type="project" value="UniProtKB-ARBA"/>
</dbReference>
<dbReference type="Gene3D" id="3.30.870.10">
    <property type="entry name" value="Endonuclease Chain A"/>
    <property type="match status" value="2"/>
</dbReference>
<organism evidence="2 3">
    <name type="scientific">Marinobacter orientalis</name>
    <dbReference type="NCBI Taxonomy" id="1928859"/>
    <lineage>
        <taxon>Bacteria</taxon>
        <taxon>Pseudomonadati</taxon>
        <taxon>Pseudomonadota</taxon>
        <taxon>Gammaproteobacteria</taxon>
        <taxon>Pseudomonadales</taxon>
        <taxon>Marinobacteraceae</taxon>
        <taxon>Marinobacter</taxon>
    </lineage>
</organism>
<dbReference type="CDD" id="cd09111">
    <property type="entry name" value="PLDc_ymdC_like_1"/>
    <property type="match status" value="1"/>
</dbReference>
<name>A0A7Y0WT01_9GAMM</name>
<sequence>MPSCRGSGAAPLLLSGWFLVLMTFLTGCAGGMQPLIHPGVEEAVQNDDSFLSIQSRQRLAVTNGQSGFYMLDSGHEAFLYRAALVEAAEQSIDVQSYIWNNDASGRYLAGRLLLAADRGIQVRLLLDDFNAEGIGELFAALDTHPNIYIRLFNPARSRGGWGRWVSFLMDFDRINRRMHNKTFVVDGAVGVVGGRNIGDEYFGFDADLYFRDRDVLSLGPVVNGMTDNFQAYWDNRWAYPVSVLYPDTPAEGNVVAALDQLRRQARAQDGLPVPAPADSPRGRTELVELFDRLVVAHGELVFDLPFETMEEPAETPRRSAKALQILAQAASQEILIESAYLILTEKQLKLLDVGDRQGLKVTAVTNSLASNDLVTNHAGYARWRPYMLRQGIRIYELKPDAEACEQWLRNDSVCASGDASLHTKSVVFDRSTLVVGSFNVNLRSIYLNGETVLVIHSPELAEAVARDVQSLMQPGNSWEVSLDDSGDLHWRSGEESYTSEPAVGWWRGVKSRLLSWLPIEKYL</sequence>
<reference evidence="2 3" key="1">
    <citation type="submission" date="2020-04" db="EMBL/GenBank/DDBJ databases">
        <title>Marinobacter oceani sp. nov., isolated from marine solar saltern.</title>
        <authorList>
            <person name="Chen X.-Y."/>
        </authorList>
    </citation>
    <scope>NUCLEOTIDE SEQUENCE [LARGE SCALE GENOMIC DNA]</scope>
    <source>
        <strain evidence="2 3">W62</strain>
    </source>
</reference>
<gene>
    <name evidence="2" type="ORF">HIU99_11975</name>
</gene>
<dbReference type="InterPro" id="IPR001736">
    <property type="entry name" value="PLipase_D/transphosphatidylase"/>
</dbReference>
<dbReference type="PROSITE" id="PS50035">
    <property type="entry name" value="PLD"/>
    <property type="match status" value="2"/>
</dbReference>
<dbReference type="AlphaFoldDB" id="A0A7Y0WT01"/>
<dbReference type="PANTHER" id="PTHR21248">
    <property type="entry name" value="CARDIOLIPIN SYNTHASE"/>
    <property type="match status" value="1"/>
</dbReference>
<keyword evidence="3" id="KW-1185">Reference proteome</keyword>
<comment type="caution">
    <text evidence="2">The sequence shown here is derived from an EMBL/GenBank/DDBJ whole genome shotgun (WGS) entry which is preliminary data.</text>
</comment>
<proteinExistence type="predicted"/>
<protein>
    <submittedName>
        <fullName evidence="2">Phospholipase D family protein</fullName>
    </submittedName>
</protein>
<evidence type="ECO:0000313" key="3">
    <source>
        <dbReference type="Proteomes" id="UP000567186"/>
    </source>
</evidence>
<dbReference type="InterPro" id="IPR025202">
    <property type="entry name" value="PLD-like_dom"/>
</dbReference>
<dbReference type="SUPFAM" id="SSF56024">
    <property type="entry name" value="Phospholipase D/nuclease"/>
    <property type="match status" value="2"/>
</dbReference>
<dbReference type="PROSITE" id="PS51257">
    <property type="entry name" value="PROKAR_LIPOPROTEIN"/>
    <property type="match status" value="1"/>
</dbReference>
<evidence type="ECO:0000313" key="2">
    <source>
        <dbReference type="EMBL" id="NMT64316.1"/>
    </source>
</evidence>
<dbReference type="PANTHER" id="PTHR21248:SF12">
    <property type="entry name" value="CARDIOLIPIN SYNTHASE C"/>
    <property type="match status" value="1"/>
</dbReference>
<accession>A0A7Y0WT01</accession>
<dbReference type="Proteomes" id="UP000567186">
    <property type="component" value="Unassembled WGS sequence"/>
</dbReference>
<feature type="domain" description="PLD phosphodiesterase" evidence="1">
    <location>
        <begin position="174"/>
        <end position="201"/>
    </location>
</feature>
<dbReference type="Pfam" id="PF13091">
    <property type="entry name" value="PLDc_2"/>
    <property type="match status" value="2"/>
</dbReference>
<evidence type="ECO:0000259" key="1">
    <source>
        <dbReference type="PROSITE" id="PS50035"/>
    </source>
</evidence>